<accession>A0A922I0M2</accession>
<dbReference type="InterPro" id="IPR000996">
    <property type="entry name" value="Clathrin_L-chain"/>
</dbReference>
<feature type="compositionally biased region" description="Gly residues" evidence="7">
    <location>
        <begin position="230"/>
        <end position="241"/>
    </location>
</feature>
<dbReference type="GO" id="GO:0032050">
    <property type="term" value="F:clathrin heavy chain binding"/>
    <property type="evidence" value="ECO:0007669"/>
    <property type="project" value="TreeGrafter"/>
</dbReference>
<dbReference type="GO" id="GO:0005198">
    <property type="term" value="F:structural molecule activity"/>
    <property type="evidence" value="ECO:0007669"/>
    <property type="project" value="InterPro"/>
</dbReference>
<comment type="subcellular location">
    <subcellularLocation>
        <location evidence="1 6">Cytoplasmic vesicle membrane</location>
        <topology evidence="1 6">Peripheral membrane protein</topology>
        <orientation evidence="1 6">Cytoplasmic side</orientation>
    </subcellularLocation>
    <subcellularLocation>
        <location evidence="6">Membrane</location>
        <location evidence="6">Coated pit</location>
        <topology evidence="6">Peripheral membrane protein</topology>
        <orientation evidence="6">Cytoplasmic side</orientation>
    </subcellularLocation>
    <text evidence="6">Cytoplasmic face of coated pits and vesicles.</text>
</comment>
<sequence length="241" mass="27131">MADLDFADSSAVPTTDDPVAEFLAREQSVLGELDDDFNKDAQPTTTTTDDMFDSNDIKLNGDLNESEQANGEINSLSNGISDLSLNKSASGSNTDPPQSMMMNQPIIPAEEPESIKRWREQHVKNLELKDQEEKEKIEEHRQQAKKELEEWYQRYREELEKTKKQNRAAEKEFISERDNEQPASSGLAWEKISRMCDFNPKTSRNTRDTSRMRSILLQLKQNPPASSSSMGGGLLGGQSAS</sequence>
<evidence type="ECO:0000256" key="5">
    <source>
        <dbReference type="ARBA" id="ARBA00023329"/>
    </source>
</evidence>
<reference evidence="8" key="3">
    <citation type="journal article" date="2021" name="World Allergy Organ. J.">
        <title>Chromosome-level assembly of Dermatophagoides farinae genome and transcriptome reveals two novel allergens Der f 37 and Der f 39.</title>
        <authorList>
            <person name="Chen J."/>
            <person name="Cai Z."/>
            <person name="Fan D."/>
            <person name="Hu J."/>
            <person name="Hou Y."/>
            <person name="He Y."/>
            <person name="Zhang Z."/>
            <person name="Zhao Z."/>
            <person name="Gao P."/>
            <person name="Hu W."/>
            <person name="Sun J."/>
            <person name="Li J."/>
            <person name="Ji K."/>
        </authorList>
    </citation>
    <scope>NUCLEOTIDE SEQUENCE</scope>
    <source>
        <strain evidence="8">JKM2019</strain>
    </source>
</reference>
<dbReference type="PANTHER" id="PTHR10639">
    <property type="entry name" value="CLATHRIN LIGHT CHAIN"/>
    <property type="match status" value="1"/>
</dbReference>
<name>A0A922I0M2_DERFA</name>
<proteinExistence type="inferred from homology"/>
<reference evidence="8" key="2">
    <citation type="submission" date="2020-06" db="EMBL/GenBank/DDBJ databases">
        <authorList>
            <person name="Ji K."/>
            <person name="Li J."/>
        </authorList>
    </citation>
    <scope>NUCLEOTIDE SEQUENCE</scope>
    <source>
        <strain evidence="8">JKM2019</strain>
        <tissue evidence="8">Whole body</tissue>
    </source>
</reference>
<dbReference type="EMBL" id="SDOV01000001">
    <property type="protein sequence ID" value="KAH7646130.1"/>
    <property type="molecule type" value="Genomic_DNA"/>
</dbReference>
<dbReference type="GO" id="GO:0030130">
    <property type="term" value="C:clathrin coat of trans-Golgi network vesicle"/>
    <property type="evidence" value="ECO:0007669"/>
    <property type="project" value="InterPro"/>
</dbReference>
<dbReference type="GO" id="GO:0072583">
    <property type="term" value="P:clathrin-dependent endocytosis"/>
    <property type="evidence" value="ECO:0007669"/>
    <property type="project" value="TreeGrafter"/>
</dbReference>
<dbReference type="PANTHER" id="PTHR10639:SF7">
    <property type="entry name" value="CLATHRIN LIGHT CHAIN"/>
    <property type="match status" value="1"/>
</dbReference>
<keyword evidence="4 6" id="KW-0168">Coated pit</keyword>
<feature type="compositionally biased region" description="Basic and acidic residues" evidence="7">
    <location>
        <begin position="161"/>
        <end position="180"/>
    </location>
</feature>
<feature type="compositionally biased region" description="Polar residues" evidence="7">
    <location>
        <begin position="66"/>
        <end position="102"/>
    </location>
</feature>
<dbReference type="Proteomes" id="UP000828236">
    <property type="component" value="Unassembled WGS sequence"/>
</dbReference>
<organism evidence="9 10">
    <name type="scientific">Dermatophagoides farinae</name>
    <name type="common">American house dust mite</name>
    <dbReference type="NCBI Taxonomy" id="6954"/>
    <lineage>
        <taxon>Eukaryota</taxon>
        <taxon>Metazoa</taxon>
        <taxon>Ecdysozoa</taxon>
        <taxon>Arthropoda</taxon>
        <taxon>Chelicerata</taxon>
        <taxon>Arachnida</taxon>
        <taxon>Acari</taxon>
        <taxon>Acariformes</taxon>
        <taxon>Sarcoptiformes</taxon>
        <taxon>Astigmata</taxon>
        <taxon>Psoroptidia</taxon>
        <taxon>Analgoidea</taxon>
        <taxon>Pyroglyphidae</taxon>
        <taxon>Dermatophagoidinae</taxon>
        <taxon>Dermatophagoides</taxon>
    </lineage>
</organism>
<comment type="similarity">
    <text evidence="2 6">Belongs to the clathrin light chain family.</text>
</comment>
<evidence type="ECO:0000313" key="10">
    <source>
        <dbReference type="Proteomes" id="UP000790347"/>
    </source>
</evidence>
<dbReference type="Proteomes" id="UP000790347">
    <property type="component" value="Unassembled WGS sequence"/>
</dbReference>
<evidence type="ECO:0000256" key="3">
    <source>
        <dbReference type="ARBA" id="ARBA00023136"/>
    </source>
</evidence>
<reference evidence="9" key="4">
    <citation type="journal article" date="2022" name="Res Sq">
        <title>Comparative Genomics Reveals Insights into the Divergent Evolution of Astigmatic Mites and Household Pest Adaptations.</title>
        <authorList>
            <person name="Xiong Q."/>
            <person name="Wan A.T.-Y."/>
            <person name="Liu X.-Y."/>
            <person name="Fung C.S.-H."/>
            <person name="Xiao X."/>
            <person name="Malainual N."/>
            <person name="Hou J."/>
            <person name="Wang L."/>
            <person name="Wang M."/>
            <person name="Yang K."/>
            <person name="Cui Y."/>
            <person name="Leung E."/>
            <person name="Nong W."/>
            <person name="Shin S.-K."/>
            <person name="Au S."/>
            <person name="Jeong K.Y."/>
            <person name="Chew F.T."/>
            <person name="Hui J."/>
            <person name="Leung T.F."/>
            <person name="Tungtrongchitr A."/>
            <person name="Zhong N."/>
            <person name="Liu Z."/>
            <person name="Tsui S."/>
        </authorList>
    </citation>
    <scope>NUCLEOTIDE SEQUENCE</scope>
    <source>
        <strain evidence="9">Derf</strain>
        <tissue evidence="9">Whole organism</tissue>
    </source>
</reference>
<evidence type="ECO:0000256" key="4">
    <source>
        <dbReference type="ARBA" id="ARBA00023176"/>
    </source>
</evidence>
<comment type="function">
    <text evidence="6">Clathrin is the major protein of the polyhedral coat of coated pits and vesicles.</text>
</comment>
<dbReference type="GO" id="GO:0006886">
    <property type="term" value="P:intracellular protein transport"/>
    <property type="evidence" value="ECO:0007669"/>
    <property type="project" value="InterPro"/>
</dbReference>
<evidence type="ECO:0000256" key="2">
    <source>
        <dbReference type="ARBA" id="ARBA00005263"/>
    </source>
</evidence>
<protein>
    <recommendedName>
        <fullName evidence="6">Clathrin light chain</fullName>
    </recommendedName>
</protein>
<evidence type="ECO:0000256" key="7">
    <source>
        <dbReference type="SAM" id="MobiDB-lite"/>
    </source>
</evidence>
<evidence type="ECO:0000256" key="6">
    <source>
        <dbReference type="RuleBase" id="RU363137"/>
    </source>
</evidence>
<comment type="caution">
    <text evidence="9">The sequence shown here is derived from an EMBL/GenBank/DDBJ whole genome shotgun (WGS) entry which is preliminary data.</text>
</comment>
<feature type="region of interest" description="Disordered" evidence="7">
    <location>
        <begin position="31"/>
        <end position="103"/>
    </location>
</feature>
<feature type="region of interest" description="Disordered" evidence="7">
    <location>
        <begin position="161"/>
        <end position="241"/>
    </location>
</feature>
<evidence type="ECO:0000256" key="1">
    <source>
        <dbReference type="ARBA" id="ARBA00004180"/>
    </source>
</evidence>
<dbReference type="PROSITE" id="PS00581">
    <property type="entry name" value="CLATHRIN_LIGHT_CHN_2"/>
    <property type="match status" value="1"/>
</dbReference>
<dbReference type="AlphaFoldDB" id="A0A922I0M2"/>
<keyword evidence="10" id="KW-1185">Reference proteome</keyword>
<gene>
    <name evidence="9" type="ORF">DERF_007217</name>
    <name evidence="8" type="ORF">HUG17_1668</name>
</gene>
<evidence type="ECO:0000313" key="8">
    <source>
        <dbReference type="EMBL" id="KAH7646130.1"/>
    </source>
</evidence>
<keyword evidence="3 6" id="KW-0472">Membrane</keyword>
<dbReference type="EMBL" id="ASGP02000003">
    <property type="protein sequence ID" value="KAH9516482.1"/>
    <property type="molecule type" value="Genomic_DNA"/>
</dbReference>
<dbReference type="GO" id="GO:0030132">
    <property type="term" value="C:clathrin coat of coated pit"/>
    <property type="evidence" value="ECO:0007669"/>
    <property type="project" value="InterPro"/>
</dbReference>
<reference evidence="9" key="1">
    <citation type="submission" date="2013-05" db="EMBL/GenBank/DDBJ databases">
        <authorList>
            <person name="Yim A.K.Y."/>
            <person name="Chan T.F."/>
            <person name="Ji K.M."/>
            <person name="Liu X.Y."/>
            <person name="Zhou J.W."/>
            <person name="Li R.Q."/>
            <person name="Yang K.Y."/>
            <person name="Li J."/>
            <person name="Li M."/>
            <person name="Law P.T.W."/>
            <person name="Wu Y.L."/>
            <person name="Cai Z.L."/>
            <person name="Qin H."/>
            <person name="Bao Y."/>
            <person name="Leung R.K.K."/>
            <person name="Ng P.K.S."/>
            <person name="Zou J."/>
            <person name="Zhong X.J."/>
            <person name="Ran P.X."/>
            <person name="Zhong N.S."/>
            <person name="Liu Z.G."/>
            <person name="Tsui S.K.W."/>
        </authorList>
    </citation>
    <scope>NUCLEOTIDE SEQUENCE</scope>
    <source>
        <strain evidence="9">Derf</strain>
        <tissue evidence="9">Whole organism</tissue>
    </source>
</reference>
<evidence type="ECO:0000313" key="9">
    <source>
        <dbReference type="EMBL" id="KAH9516482.1"/>
    </source>
</evidence>
<keyword evidence="5 6" id="KW-0968">Cytoplasmic vesicle</keyword>
<dbReference type="Pfam" id="PF01086">
    <property type="entry name" value="Clathrin_lg_ch"/>
    <property type="match status" value="1"/>
</dbReference>